<comment type="caution">
    <text evidence="2">The sequence shown here is derived from an EMBL/GenBank/DDBJ whole genome shotgun (WGS) entry which is preliminary data.</text>
</comment>
<dbReference type="InterPro" id="IPR001810">
    <property type="entry name" value="F-box_dom"/>
</dbReference>
<gene>
    <name evidence="2" type="ORF">BD626DRAFT_513870</name>
</gene>
<reference evidence="2 3" key="1">
    <citation type="journal article" date="2019" name="New Phytol.">
        <title>Comparative genomics reveals unique wood-decay strategies and fruiting body development in the Schizophyllaceae.</title>
        <authorList>
            <person name="Almasi E."/>
            <person name="Sahu N."/>
            <person name="Krizsan K."/>
            <person name="Balint B."/>
            <person name="Kovacs G.M."/>
            <person name="Kiss B."/>
            <person name="Cseklye J."/>
            <person name="Drula E."/>
            <person name="Henrissat B."/>
            <person name="Nagy I."/>
            <person name="Chovatia M."/>
            <person name="Adam C."/>
            <person name="LaButti K."/>
            <person name="Lipzen A."/>
            <person name="Riley R."/>
            <person name="Grigoriev I.V."/>
            <person name="Nagy L.G."/>
        </authorList>
    </citation>
    <scope>NUCLEOTIDE SEQUENCE [LARGE SCALE GENOMIC DNA]</scope>
    <source>
        <strain evidence="2 3">NL-1724</strain>
    </source>
</reference>
<dbReference type="Proteomes" id="UP000320762">
    <property type="component" value="Unassembled WGS sequence"/>
</dbReference>
<dbReference type="OrthoDB" id="3365698at2759"/>
<dbReference type="Gene3D" id="1.20.1280.50">
    <property type="match status" value="1"/>
</dbReference>
<sequence length="378" mass="42272">MRRLPAELLSEIFLYLAESDLRGYQSAKQGKMYAAHLIATTVACVCAWWRAVALGTPRLWSRITVVEWTRHVDAYVGACIALSRERELDIKCSAATHLPVVLAHILPHARRWASISLCGSFDDFCAIPPLYHFVRLVSADLVIDSEVEREVGAFEFLADAPLLRQARIHAPSVQAHHTVILPSSWKLTFLQLDLDDVYRARPLLAIIAQYSATLETLACTFDDKTWAAPSDETLEPISLPALRTLELTGHSFIFLAYLTAPNTRSITVADTDIQDAEPYTCLFTFLTRHSALAPLPNLHRLRISEEPYHSFTKDASRALLRCLALTESLQELAIEFPAGSSLVLANPDAEWTRTSKLCVLWKGLTVHEGKRPTGRARF</sequence>
<proteinExistence type="predicted"/>
<keyword evidence="3" id="KW-1185">Reference proteome</keyword>
<evidence type="ECO:0000259" key="1">
    <source>
        <dbReference type="Pfam" id="PF12937"/>
    </source>
</evidence>
<evidence type="ECO:0000313" key="3">
    <source>
        <dbReference type="Proteomes" id="UP000320762"/>
    </source>
</evidence>
<dbReference type="Pfam" id="PF12937">
    <property type="entry name" value="F-box-like"/>
    <property type="match status" value="1"/>
</dbReference>
<name>A0A550BYZ3_9AGAR</name>
<evidence type="ECO:0000313" key="2">
    <source>
        <dbReference type="EMBL" id="TRM57733.1"/>
    </source>
</evidence>
<dbReference type="AlphaFoldDB" id="A0A550BYZ3"/>
<protein>
    <recommendedName>
        <fullName evidence="1">F-box domain-containing protein</fullName>
    </recommendedName>
</protein>
<accession>A0A550BYZ3</accession>
<organism evidence="2 3">
    <name type="scientific">Schizophyllum amplum</name>
    <dbReference type="NCBI Taxonomy" id="97359"/>
    <lineage>
        <taxon>Eukaryota</taxon>
        <taxon>Fungi</taxon>
        <taxon>Dikarya</taxon>
        <taxon>Basidiomycota</taxon>
        <taxon>Agaricomycotina</taxon>
        <taxon>Agaricomycetes</taxon>
        <taxon>Agaricomycetidae</taxon>
        <taxon>Agaricales</taxon>
        <taxon>Schizophyllaceae</taxon>
        <taxon>Schizophyllum</taxon>
    </lineage>
</organism>
<feature type="domain" description="F-box" evidence="1">
    <location>
        <begin position="2"/>
        <end position="64"/>
    </location>
</feature>
<dbReference type="EMBL" id="VDMD01000043">
    <property type="protein sequence ID" value="TRM57733.1"/>
    <property type="molecule type" value="Genomic_DNA"/>
</dbReference>